<sequence length="384" mass="43771">MSLQDLPVELIADILGELDLKSLVTVAYLSQRFRSIASDSSLNPWRRPILRILHSRVYESEFKHLSVRSIVPRQNWIEILSIAPAPFLLFEATLPNLSSGEWEECFKRRFLPGWQKWKKDCPWKEAFLKIMHRVLHRSVTPCTIDEAWTKYIVLNRNGSANELQMSSRNFNPLAVLNDMKLQNNLSHLETRVRLVLEIADVRVLAFGTLNRPTTRRNVNQNAHLFLHPPGIEVDDSKRDAISSERQVADHGVYPMNPNLSPASAYFSCKDVPDYDKLTHPCPAKIHANYPFYTPGGSDKRWIITGDDEEEGLEWVGGLMITAQIIGPHTHDPSDDWAPLQDLDLAVGAGRHQYASFTWSDLWTIAPWMEENITKTIDGPGLGIF</sequence>
<organism evidence="1 2">
    <name type="scientific">Pluteus cervinus</name>
    <dbReference type="NCBI Taxonomy" id="181527"/>
    <lineage>
        <taxon>Eukaryota</taxon>
        <taxon>Fungi</taxon>
        <taxon>Dikarya</taxon>
        <taxon>Basidiomycota</taxon>
        <taxon>Agaricomycotina</taxon>
        <taxon>Agaricomycetes</taxon>
        <taxon>Agaricomycetidae</taxon>
        <taxon>Agaricales</taxon>
        <taxon>Pluteineae</taxon>
        <taxon>Pluteaceae</taxon>
        <taxon>Pluteus</taxon>
    </lineage>
</organism>
<dbReference type="EMBL" id="ML208357">
    <property type="protein sequence ID" value="TFK68205.1"/>
    <property type="molecule type" value="Genomic_DNA"/>
</dbReference>
<proteinExistence type="predicted"/>
<reference evidence="1 2" key="1">
    <citation type="journal article" date="2019" name="Nat. Ecol. Evol.">
        <title>Megaphylogeny resolves global patterns of mushroom evolution.</title>
        <authorList>
            <person name="Varga T."/>
            <person name="Krizsan K."/>
            <person name="Foldi C."/>
            <person name="Dima B."/>
            <person name="Sanchez-Garcia M."/>
            <person name="Sanchez-Ramirez S."/>
            <person name="Szollosi G.J."/>
            <person name="Szarkandi J.G."/>
            <person name="Papp V."/>
            <person name="Albert L."/>
            <person name="Andreopoulos W."/>
            <person name="Angelini C."/>
            <person name="Antonin V."/>
            <person name="Barry K.W."/>
            <person name="Bougher N.L."/>
            <person name="Buchanan P."/>
            <person name="Buyck B."/>
            <person name="Bense V."/>
            <person name="Catcheside P."/>
            <person name="Chovatia M."/>
            <person name="Cooper J."/>
            <person name="Damon W."/>
            <person name="Desjardin D."/>
            <person name="Finy P."/>
            <person name="Geml J."/>
            <person name="Haridas S."/>
            <person name="Hughes K."/>
            <person name="Justo A."/>
            <person name="Karasinski D."/>
            <person name="Kautmanova I."/>
            <person name="Kiss B."/>
            <person name="Kocsube S."/>
            <person name="Kotiranta H."/>
            <person name="LaButti K.M."/>
            <person name="Lechner B.E."/>
            <person name="Liimatainen K."/>
            <person name="Lipzen A."/>
            <person name="Lukacs Z."/>
            <person name="Mihaltcheva S."/>
            <person name="Morgado L.N."/>
            <person name="Niskanen T."/>
            <person name="Noordeloos M.E."/>
            <person name="Ohm R.A."/>
            <person name="Ortiz-Santana B."/>
            <person name="Ovrebo C."/>
            <person name="Racz N."/>
            <person name="Riley R."/>
            <person name="Savchenko A."/>
            <person name="Shiryaev A."/>
            <person name="Soop K."/>
            <person name="Spirin V."/>
            <person name="Szebenyi C."/>
            <person name="Tomsovsky M."/>
            <person name="Tulloss R.E."/>
            <person name="Uehling J."/>
            <person name="Grigoriev I.V."/>
            <person name="Vagvolgyi C."/>
            <person name="Papp T."/>
            <person name="Martin F.M."/>
            <person name="Miettinen O."/>
            <person name="Hibbett D.S."/>
            <person name="Nagy L.G."/>
        </authorList>
    </citation>
    <scope>NUCLEOTIDE SEQUENCE [LARGE SCALE GENOMIC DNA]</scope>
    <source>
        <strain evidence="1 2">NL-1719</strain>
    </source>
</reference>
<evidence type="ECO:0000313" key="2">
    <source>
        <dbReference type="Proteomes" id="UP000308600"/>
    </source>
</evidence>
<keyword evidence="2" id="KW-1185">Reference proteome</keyword>
<evidence type="ECO:0000313" key="1">
    <source>
        <dbReference type="EMBL" id="TFK68205.1"/>
    </source>
</evidence>
<gene>
    <name evidence="1" type="ORF">BDN72DRAFT_888642</name>
</gene>
<name>A0ACD3AR87_9AGAR</name>
<dbReference type="Proteomes" id="UP000308600">
    <property type="component" value="Unassembled WGS sequence"/>
</dbReference>
<protein>
    <submittedName>
        <fullName evidence="1">Uncharacterized protein</fullName>
    </submittedName>
</protein>
<accession>A0ACD3AR87</accession>